<reference evidence="2 3" key="1">
    <citation type="journal article" date="2019" name="Microbiome">
        <title>Annotated bacterial chromosomes from frame-shift-corrected long-read metagenomic data.</title>
        <authorList>
            <person name="Arumugam K."/>
            <person name="Bagci C."/>
            <person name="Bessarab I."/>
            <person name="Beier S."/>
            <person name="Buchfink B."/>
            <person name="Gorska A."/>
            <person name="Qiu G."/>
            <person name="Huson D.H."/>
            <person name="Williams R.B.H."/>
        </authorList>
    </citation>
    <scope>NUCLEOTIDE SEQUENCE [LARGE SCALE GENOMIC DNA]</scope>
    <source>
        <strain evidence="2">SSA1</strain>
    </source>
</reference>
<dbReference type="KEGG" id="acog:HWD57_09475"/>
<gene>
    <name evidence="2" type="ORF">HWD57_09475</name>
</gene>
<dbReference type="GO" id="GO:0003676">
    <property type="term" value="F:nucleic acid binding"/>
    <property type="evidence" value="ECO:0007669"/>
    <property type="project" value="InterPro"/>
</dbReference>
<proteinExistence type="predicted"/>
<dbReference type="EMBL" id="CP058708">
    <property type="protein sequence ID" value="QLH49985.1"/>
    <property type="molecule type" value="Genomic_DNA"/>
</dbReference>
<feature type="domain" description="Tc1-like transposase DDE" evidence="1">
    <location>
        <begin position="2"/>
        <end position="62"/>
    </location>
</feature>
<dbReference type="InterPro" id="IPR036397">
    <property type="entry name" value="RNaseH_sf"/>
</dbReference>
<dbReference type="InterPro" id="IPR038717">
    <property type="entry name" value="Tc1-like_DDE_dom"/>
</dbReference>
<evidence type="ECO:0000313" key="3">
    <source>
        <dbReference type="Proteomes" id="UP000509684"/>
    </source>
</evidence>
<accession>A0A7D5SK80</accession>
<organism evidence="2 3">
    <name type="scientific">Candidatus Accumulibacter cognatus</name>
    <dbReference type="NCBI Taxonomy" id="2954383"/>
    <lineage>
        <taxon>Bacteria</taxon>
        <taxon>Pseudomonadati</taxon>
        <taxon>Pseudomonadota</taxon>
        <taxon>Betaproteobacteria</taxon>
        <taxon>Candidatus Accumulibacter</taxon>
    </lineage>
</organism>
<protein>
    <submittedName>
        <fullName evidence="2">Transposase</fullName>
    </submittedName>
</protein>
<evidence type="ECO:0000313" key="2">
    <source>
        <dbReference type="EMBL" id="QLH49985.1"/>
    </source>
</evidence>
<dbReference type="Gene3D" id="3.30.420.10">
    <property type="entry name" value="Ribonuclease H-like superfamily/Ribonuclease H"/>
    <property type="match status" value="1"/>
</dbReference>
<evidence type="ECO:0000259" key="1">
    <source>
        <dbReference type="Pfam" id="PF13358"/>
    </source>
</evidence>
<name>A0A7D5SK80_9PROT</name>
<sequence>MAVVLDNARNPRWLLVKTCADQLKIDWLFLPTHSPNLNLIERLWKFVKKQCLYAKYYPDFHSFSTAIERCLQDTHIIHA</sequence>
<dbReference type="AlphaFoldDB" id="A0A7D5SK80"/>
<dbReference type="Pfam" id="PF13358">
    <property type="entry name" value="DDE_3"/>
    <property type="match status" value="1"/>
</dbReference>
<dbReference type="Proteomes" id="UP000509684">
    <property type="component" value="Chromosome"/>
</dbReference>